<dbReference type="SUPFAM" id="SSF46565">
    <property type="entry name" value="Chaperone J-domain"/>
    <property type="match status" value="1"/>
</dbReference>
<keyword evidence="6" id="KW-0802">TPR repeat</keyword>
<dbReference type="PANTHER" id="PTHR43908:SF3">
    <property type="entry name" value="AT29763P-RELATED"/>
    <property type="match status" value="1"/>
</dbReference>
<dbReference type="PRINTS" id="PR00625">
    <property type="entry name" value="JDOMAIN"/>
</dbReference>
<accession>A0ABM1SJQ0</accession>
<keyword evidence="5 8" id="KW-0472">Membrane</keyword>
<organism evidence="10 11">
    <name type="scientific">Limulus polyphemus</name>
    <name type="common">Atlantic horseshoe crab</name>
    <dbReference type="NCBI Taxonomy" id="6850"/>
    <lineage>
        <taxon>Eukaryota</taxon>
        <taxon>Metazoa</taxon>
        <taxon>Ecdysozoa</taxon>
        <taxon>Arthropoda</taxon>
        <taxon>Chelicerata</taxon>
        <taxon>Merostomata</taxon>
        <taxon>Xiphosura</taxon>
        <taxon>Limulidae</taxon>
        <taxon>Limulus</taxon>
    </lineage>
</organism>
<dbReference type="CDD" id="cd06257">
    <property type="entry name" value="DnaJ"/>
    <property type="match status" value="1"/>
</dbReference>
<evidence type="ECO:0000256" key="1">
    <source>
        <dbReference type="ARBA" id="ARBA00004389"/>
    </source>
</evidence>
<dbReference type="InterPro" id="IPR001623">
    <property type="entry name" value="DnaJ_domain"/>
</dbReference>
<proteinExistence type="predicted"/>
<keyword evidence="2 8" id="KW-0812">Transmembrane</keyword>
<evidence type="ECO:0000313" key="10">
    <source>
        <dbReference type="Proteomes" id="UP000694941"/>
    </source>
</evidence>
<dbReference type="Pfam" id="PF00226">
    <property type="entry name" value="DnaJ"/>
    <property type="match status" value="1"/>
</dbReference>
<keyword evidence="10" id="KW-1185">Reference proteome</keyword>
<dbReference type="Gene3D" id="1.10.287.110">
    <property type="entry name" value="DnaJ domain"/>
    <property type="match status" value="1"/>
</dbReference>
<feature type="transmembrane region" description="Helical" evidence="8">
    <location>
        <begin position="250"/>
        <end position="271"/>
    </location>
</feature>
<dbReference type="InterPro" id="IPR019734">
    <property type="entry name" value="TPR_rpt"/>
</dbReference>
<feature type="repeat" description="TPR" evidence="6">
    <location>
        <begin position="8"/>
        <end position="41"/>
    </location>
</feature>
<dbReference type="PROSITE" id="PS50076">
    <property type="entry name" value="DNAJ_2"/>
    <property type="match status" value="1"/>
</dbReference>
<dbReference type="GeneID" id="106461274"/>
<evidence type="ECO:0000313" key="11">
    <source>
        <dbReference type="RefSeq" id="XP_022243856.1"/>
    </source>
</evidence>
<dbReference type="Pfam" id="PF09320">
    <property type="entry name" value="DUF1977"/>
    <property type="match status" value="1"/>
</dbReference>
<feature type="region of interest" description="Disordered" evidence="7">
    <location>
        <begin position="52"/>
        <end position="94"/>
    </location>
</feature>
<reference evidence="11" key="1">
    <citation type="submission" date="2025-08" db="UniProtKB">
        <authorList>
            <consortium name="RefSeq"/>
        </authorList>
    </citation>
    <scope>IDENTIFICATION</scope>
    <source>
        <tissue evidence="11">Muscle</tissue>
    </source>
</reference>
<dbReference type="Proteomes" id="UP000694941">
    <property type="component" value="Unplaced"/>
</dbReference>
<keyword evidence="4 8" id="KW-1133">Transmembrane helix</keyword>
<evidence type="ECO:0000256" key="5">
    <source>
        <dbReference type="ARBA" id="ARBA00023136"/>
    </source>
</evidence>
<dbReference type="PROSITE" id="PS50005">
    <property type="entry name" value="TPR"/>
    <property type="match status" value="1"/>
</dbReference>
<feature type="compositionally biased region" description="Polar residues" evidence="7">
    <location>
        <begin position="52"/>
        <end position="70"/>
    </location>
</feature>
<keyword evidence="3" id="KW-0256">Endoplasmic reticulum</keyword>
<name>A0ABM1SJQ0_LIMPO</name>
<evidence type="ECO:0000256" key="7">
    <source>
        <dbReference type="SAM" id="MobiDB-lite"/>
    </source>
</evidence>
<feature type="compositionally biased region" description="Basic and acidic residues" evidence="7">
    <location>
        <begin position="83"/>
        <end position="94"/>
    </location>
</feature>
<evidence type="ECO:0000256" key="4">
    <source>
        <dbReference type="ARBA" id="ARBA00022989"/>
    </source>
</evidence>
<evidence type="ECO:0000259" key="9">
    <source>
        <dbReference type="PROSITE" id="PS50076"/>
    </source>
</evidence>
<dbReference type="InterPro" id="IPR051100">
    <property type="entry name" value="DnaJ_subfamily_B/C"/>
</dbReference>
<dbReference type="InterPro" id="IPR018253">
    <property type="entry name" value="DnaJ_domain_CS"/>
</dbReference>
<dbReference type="PROSITE" id="PS00636">
    <property type="entry name" value="DNAJ_1"/>
    <property type="match status" value="1"/>
</dbReference>
<dbReference type="InterPro" id="IPR015399">
    <property type="entry name" value="DUF1977_DnaJ-like"/>
</dbReference>
<evidence type="ECO:0000256" key="8">
    <source>
        <dbReference type="SAM" id="Phobius"/>
    </source>
</evidence>
<feature type="domain" description="J" evidence="9">
    <location>
        <begin position="112"/>
        <end position="176"/>
    </location>
</feature>
<dbReference type="PANTHER" id="PTHR43908">
    <property type="entry name" value="AT29763P-RELATED"/>
    <property type="match status" value="1"/>
</dbReference>
<dbReference type="SMART" id="SM00271">
    <property type="entry name" value="DnaJ"/>
    <property type="match status" value="1"/>
</dbReference>
<gene>
    <name evidence="11" type="primary">LOC106461274</name>
</gene>
<sequence>MEGNKDESEKCIDLALKYLKEKNIEKAIRYLQKAERLYPTERAKDLLKKMNECTSSNNNNKDCQAETHGSPSLKRRKASNSRVSEENHKEETKVEYTKEQVEAVQRIKQCKNYYEILGVSKDADESDLKKQYRKLALQFHPDKNKTPGAAEAFKAIGNSFAVLSDPEKRKQYDLYGSEEVQARRRQSRSFQDGYYDYNRGFEADMSAEELFNMFFGGGFPSGNVYVRRGNRWHNYRQQNEAQNDQSGYNALLQMMPILILVCLSLMSSFFVSEPAFSLIQTSKYFHERKTNNMKIPYYVKENFASDYQGNIRRIEAQVEEEYVANLRTSCFRERNYKESMIWRARNFFDRELEEKAKRLGTPSCDALSSLYHRDSKGL</sequence>
<protein>
    <submittedName>
        <fullName evidence="11">DnaJ homolog subfamily B member 12-like isoform X1</fullName>
    </submittedName>
</protein>
<comment type="subcellular location">
    <subcellularLocation>
        <location evidence="1">Endoplasmic reticulum membrane</location>
        <topology evidence="1">Single-pass membrane protein</topology>
    </subcellularLocation>
</comment>
<dbReference type="RefSeq" id="XP_022243856.1">
    <property type="nucleotide sequence ID" value="XM_022388148.1"/>
</dbReference>
<evidence type="ECO:0000256" key="3">
    <source>
        <dbReference type="ARBA" id="ARBA00022824"/>
    </source>
</evidence>
<dbReference type="InterPro" id="IPR036869">
    <property type="entry name" value="J_dom_sf"/>
</dbReference>
<evidence type="ECO:0000256" key="6">
    <source>
        <dbReference type="PROSITE-ProRule" id="PRU00339"/>
    </source>
</evidence>
<evidence type="ECO:0000256" key="2">
    <source>
        <dbReference type="ARBA" id="ARBA00022692"/>
    </source>
</evidence>